<dbReference type="InterPro" id="IPR009241">
    <property type="entry name" value="HigB-like"/>
</dbReference>
<evidence type="ECO:0008006" key="3">
    <source>
        <dbReference type="Google" id="ProtNLM"/>
    </source>
</evidence>
<comment type="caution">
    <text evidence="1">The sequence shown here is derived from an EMBL/GenBank/DDBJ whole genome shotgun (WGS) entry which is preliminary data.</text>
</comment>
<organism evidence="1 2">
    <name type="scientific">Candidatus Schekmanbacteria bacterium RBG_13_48_7</name>
    <dbReference type="NCBI Taxonomy" id="1817878"/>
    <lineage>
        <taxon>Bacteria</taxon>
        <taxon>Candidatus Schekmaniibacteriota</taxon>
    </lineage>
</organism>
<dbReference type="AlphaFoldDB" id="A0A1F7S3N6"/>
<gene>
    <name evidence="1" type="ORF">A2161_22770</name>
</gene>
<proteinExistence type="predicted"/>
<sequence length="126" mass="15144">MWIYSPEEAVIAIGYATRKNGKREAQEFLEKLYQEGKKREYAKFASLFKMMKDSGKISNPEDFKFLQDGIYEFREHHGPYRLYCFKDEGKIFLTHGCKKRFGKQRENEEIEKAKIIRHEDLEHRSK</sequence>
<reference evidence="1 2" key="1">
    <citation type="journal article" date="2016" name="Nat. Commun.">
        <title>Thousands of microbial genomes shed light on interconnected biogeochemical processes in an aquifer system.</title>
        <authorList>
            <person name="Anantharaman K."/>
            <person name="Brown C.T."/>
            <person name="Hug L.A."/>
            <person name="Sharon I."/>
            <person name="Castelle C.J."/>
            <person name="Probst A.J."/>
            <person name="Thomas B.C."/>
            <person name="Singh A."/>
            <person name="Wilkins M.J."/>
            <person name="Karaoz U."/>
            <person name="Brodie E.L."/>
            <person name="Williams K.H."/>
            <person name="Hubbard S.S."/>
            <person name="Banfield J.F."/>
        </authorList>
    </citation>
    <scope>NUCLEOTIDE SEQUENCE [LARGE SCALE GENOMIC DNA]</scope>
</reference>
<protein>
    <recommendedName>
        <fullName evidence="3">Addiction module toxin RelE</fullName>
    </recommendedName>
</protein>
<dbReference type="Pfam" id="PF05973">
    <property type="entry name" value="Gp49"/>
    <property type="match status" value="1"/>
</dbReference>
<dbReference type="EMBL" id="MGDD01000051">
    <property type="protein sequence ID" value="OGL47888.1"/>
    <property type="molecule type" value="Genomic_DNA"/>
</dbReference>
<accession>A0A1F7S3N6</accession>
<evidence type="ECO:0000313" key="2">
    <source>
        <dbReference type="Proteomes" id="UP000179266"/>
    </source>
</evidence>
<evidence type="ECO:0000313" key="1">
    <source>
        <dbReference type="EMBL" id="OGL47888.1"/>
    </source>
</evidence>
<name>A0A1F7S3N6_9BACT</name>
<dbReference type="Proteomes" id="UP000179266">
    <property type="component" value="Unassembled WGS sequence"/>
</dbReference>